<dbReference type="AlphaFoldDB" id="A0A1M4YUA9"/>
<feature type="coiled-coil region" evidence="1">
    <location>
        <begin position="132"/>
        <end position="171"/>
    </location>
</feature>
<keyword evidence="4" id="KW-1185">Reference proteome</keyword>
<gene>
    <name evidence="3" type="ORF">SAMN05444392_107135</name>
</gene>
<dbReference type="GO" id="GO:1990169">
    <property type="term" value="P:stress response to copper ion"/>
    <property type="evidence" value="ECO:0007669"/>
    <property type="project" value="TreeGrafter"/>
</dbReference>
<dbReference type="InterPro" id="IPR036876">
    <property type="entry name" value="UVR_dom_sf"/>
</dbReference>
<dbReference type="PROSITE" id="PS50151">
    <property type="entry name" value="UVR"/>
    <property type="match status" value="1"/>
</dbReference>
<dbReference type="EMBL" id="FQVL01000007">
    <property type="protein sequence ID" value="SHF09062.1"/>
    <property type="molecule type" value="Genomic_DNA"/>
</dbReference>
<organism evidence="3 4">
    <name type="scientific">Seinonella peptonophila</name>
    <dbReference type="NCBI Taxonomy" id="112248"/>
    <lineage>
        <taxon>Bacteria</taxon>
        <taxon>Bacillati</taxon>
        <taxon>Bacillota</taxon>
        <taxon>Bacilli</taxon>
        <taxon>Bacillales</taxon>
        <taxon>Thermoactinomycetaceae</taxon>
        <taxon>Seinonella</taxon>
    </lineage>
</organism>
<proteinExistence type="predicted"/>
<accession>A0A1M4YUA9</accession>
<protein>
    <submittedName>
        <fullName evidence="3">Protein arginine kinase activator</fullName>
    </submittedName>
</protein>
<reference evidence="3 4" key="1">
    <citation type="submission" date="2016-11" db="EMBL/GenBank/DDBJ databases">
        <authorList>
            <person name="Jaros S."/>
            <person name="Januszkiewicz K."/>
            <person name="Wedrychowicz H."/>
        </authorList>
    </citation>
    <scope>NUCLEOTIDE SEQUENCE [LARGE SCALE GENOMIC DNA]</scope>
    <source>
        <strain evidence="3 4">DSM 44666</strain>
    </source>
</reference>
<dbReference type="GO" id="GO:1990170">
    <property type="term" value="P:stress response to cadmium ion"/>
    <property type="evidence" value="ECO:0007669"/>
    <property type="project" value="TreeGrafter"/>
</dbReference>
<evidence type="ECO:0000313" key="3">
    <source>
        <dbReference type="EMBL" id="SHF09062.1"/>
    </source>
</evidence>
<dbReference type="GO" id="GO:0046870">
    <property type="term" value="F:cadmium ion binding"/>
    <property type="evidence" value="ECO:0007669"/>
    <property type="project" value="TreeGrafter"/>
</dbReference>
<evidence type="ECO:0000259" key="2">
    <source>
        <dbReference type="PROSITE" id="PS50151"/>
    </source>
</evidence>
<dbReference type="GO" id="GO:0050897">
    <property type="term" value="F:cobalt ion binding"/>
    <property type="evidence" value="ECO:0007669"/>
    <property type="project" value="TreeGrafter"/>
</dbReference>
<dbReference type="GO" id="GO:0005507">
    <property type="term" value="F:copper ion binding"/>
    <property type="evidence" value="ECO:0007669"/>
    <property type="project" value="TreeGrafter"/>
</dbReference>
<evidence type="ECO:0000313" key="4">
    <source>
        <dbReference type="Proteomes" id="UP000184476"/>
    </source>
</evidence>
<dbReference type="Gene3D" id="4.10.860.10">
    <property type="entry name" value="UVR domain"/>
    <property type="match status" value="1"/>
</dbReference>
<dbReference type="GO" id="GO:0016301">
    <property type="term" value="F:kinase activity"/>
    <property type="evidence" value="ECO:0007669"/>
    <property type="project" value="UniProtKB-KW"/>
</dbReference>
<keyword evidence="3" id="KW-0808">Transferase</keyword>
<keyword evidence="3" id="KW-0418">Kinase</keyword>
<name>A0A1M4YUA9_9BACL</name>
<dbReference type="InterPro" id="IPR025542">
    <property type="entry name" value="YacH"/>
</dbReference>
<sequence length="174" mass="20097">MLCPECGKRPATLHYTKIVNGKKSEFHICEVCAKAKEEQLPDMDSSFSFHQLLSGLLNFDIGSGTGESNTTVQPQTIRCSTCGLTYQQFSKVGRFGCSDCYDTFKEYLDPMFRRMHGHTIHRGKVPVRTEGKLKMRRELDELKQEMVRLVQNEEFERAAQVRDQIRQIEERLQS</sequence>
<dbReference type="PIRSF" id="PIRSF015034">
    <property type="entry name" value="YacH"/>
    <property type="match status" value="1"/>
</dbReference>
<feature type="domain" description="UVR" evidence="2">
    <location>
        <begin position="136"/>
        <end position="171"/>
    </location>
</feature>
<dbReference type="GO" id="GO:0008270">
    <property type="term" value="F:zinc ion binding"/>
    <property type="evidence" value="ECO:0007669"/>
    <property type="project" value="TreeGrafter"/>
</dbReference>
<dbReference type="PANTHER" id="PTHR38430">
    <property type="entry name" value="PROTEIN-ARGININE KINASE ACTIVATOR PROTEIN"/>
    <property type="match status" value="1"/>
</dbReference>
<evidence type="ECO:0000256" key="1">
    <source>
        <dbReference type="SAM" id="Coils"/>
    </source>
</evidence>
<dbReference type="InterPro" id="IPR001943">
    <property type="entry name" value="UVR_dom"/>
</dbReference>
<dbReference type="RefSeq" id="WP_073155140.1">
    <property type="nucleotide sequence ID" value="NZ_FQVL01000007.1"/>
</dbReference>
<dbReference type="STRING" id="112248.SAMN05444392_107135"/>
<keyword evidence="1" id="KW-0175">Coiled coil</keyword>
<dbReference type="Proteomes" id="UP000184476">
    <property type="component" value="Unassembled WGS sequence"/>
</dbReference>
<dbReference type="OrthoDB" id="9788704at2"/>
<dbReference type="Pfam" id="PF02151">
    <property type="entry name" value="UVR"/>
    <property type="match status" value="1"/>
</dbReference>
<dbReference type="PANTHER" id="PTHR38430:SF1">
    <property type="entry name" value="PROTEIN-ARGININE KINASE ACTIVATOR PROTEIN"/>
    <property type="match status" value="1"/>
</dbReference>
<dbReference type="SUPFAM" id="SSF46600">
    <property type="entry name" value="C-terminal UvrC-binding domain of UvrB"/>
    <property type="match status" value="1"/>
</dbReference>